<dbReference type="Proteomes" id="UP001597145">
    <property type="component" value="Unassembled WGS sequence"/>
</dbReference>
<organism evidence="5 6">
    <name type="scientific">Pseudonocardia aurantiaca</name>
    <dbReference type="NCBI Taxonomy" id="75290"/>
    <lineage>
        <taxon>Bacteria</taxon>
        <taxon>Bacillati</taxon>
        <taxon>Actinomycetota</taxon>
        <taxon>Actinomycetes</taxon>
        <taxon>Pseudonocardiales</taxon>
        <taxon>Pseudonocardiaceae</taxon>
        <taxon>Pseudonocardia</taxon>
    </lineage>
</organism>
<protein>
    <submittedName>
        <fullName evidence="5">Glycosyltransferase</fullName>
        <ecNumber evidence="5">2.4.-.-</ecNumber>
    </submittedName>
</protein>
<dbReference type="SUPFAM" id="SSF53756">
    <property type="entry name" value="UDP-Glycosyltransferase/glycogen phosphorylase"/>
    <property type="match status" value="1"/>
</dbReference>
<evidence type="ECO:0000256" key="2">
    <source>
        <dbReference type="ARBA" id="ARBA00022679"/>
    </source>
</evidence>
<keyword evidence="1 5" id="KW-0328">Glycosyltransferase</keyword>
<evidence type="ECO:0000259" key="3">
    <source>
        <dbReference type="Pfam" id="PF00534"/>
    </source>
</evidence>
<feature type="domain" description="Glycosyltransferase subfamily 4-like N-terminal" evidence="4">
    <location>
        <begin position="69"/>
        <end position="223"/>
    </location>
</feature>
<keyword evidence="6" id="KW-1185">Reference proteome</keyword>
<accession>A0ABW4FP87</accession>
<keyword evidence="2 5" id="KW-0808">Transferase</keyword>
<dbReference type="EMBL" id="JBHUCP010000017">
    <property type="protein sequence ID" value="MFD1532017.1"/>
    <property type="molecule type" value="Genomic_DNA"/>
</dbReference>
<evidence type="ECO:0000313" key="6">
    <source>
        <dbReference type="Proteomes" id="UP001597145"/>
    </source>
</evidence>
<reference evidence="6" key="1">
    <citation type="journal article" date="2019" name="Int. J. Syst. Evol. Microbiol.">
        <title>The Global Catalogue of Microorganisms (GCM) 10K type strain sequencing project: providing services to taxonomists for standard genome sequencing and annotation.</title>
        <authorList>
            <consortium name="The Broad Institute Genomics Platform"/>
            <consortium name="The Broad Institute Genome Sequencing Center for Infectious Disease"/>
            <person name="Wu L."/>
            <person name="Ma J."/>
        </authorList>
    </citation>
    <scope>NUCLEOTIDE SEQUENCE [LARGE SCALE GENOMIC DNA]</scope>
    <source>
        <strain evidence="6">JCM 12165</strain>
    </source>
</reference>
<dbReference type="InterPro" id="IPR001296">
    <property type="entry name" value="Glyco_trans_1"/>
</dbReference>
<dbReference type="RefSeq" id="WP_343980402.1">
    <property type="nucleotide sequence ID" value="NZ_BAAAJG010000012.1"/>
</dbReference>
<dbReference type="Gene3D" id="3.40.50.2000">
    <property type="entry name" value="Glycogen Phosphorylase B"/>
    <property type="match status" value="2"/>
</dbReference>
<dbReference type="Pfam" id="PF00534">
    <property type="entry name" value="Glycos_transf_1"/>
    <property type="match status" value="1"/>
</dbReference>
<gene>
    <name evidence="5" type="ORF">ACFSCY_21530</name>
</gene>
<name>A0ABW4FP87_9PSEU</name>
<dbReference type="Pfam" id="PF13579">
    <property type="entry name" value="Glyco_trans_4_4"/>
    <property type="match status" value="1"/>
</dbReference>
<dbReference type="GO" id="GO:0016757">
    <property type="term" value="F:glycosyltransferase activity"/>
    <property type="evidence" value="ECO:0007669"/>
    <property type="project" value="UniProtKB-KW"/>
</dbReference>
<comment type="caution">
    <text evidence="5">The sequence shown here is derived from an EMBL/GenBank/DDBJ whole genome shotgun (WGS) entry which is preliminary data.</text>
</comment>
<evidence type="ECO:0000256" key="1">
    <source>
        <dbReference type="ARBA" id="ARBA00022676"/>
    </source>
</evidence>
<dbReference type="PANTHER" id="PTHR12526">
    <property type="entry name" value="GLYCOSYLTRANSFERASE"/>
    <property type="match status" value="1"/>
</dbReference>
<sequence>MGRLKSRLRWIVSQLPIVSKTPHVRSRRWAEPSWLPWAARHATPKSRNVQRPLGRYIDYYARPATYSTGGVNPSREMWIEALAGLSSHTRVLTPTAGHIPRLAGNENLSLTSIRHLGSGRQSMIPVGLSQHLTEGDTLIIHEGWTTSNLIAGWLANRCRIPYVVLAHGVYAPEIRHNLRWGKVRTRFERRLLERASAVHVFFEGEVQGVVDIAPNAHLLVAPTGVREIGNVQWEGGGGYIAWMGRFDIHHKGLDILVRALAEISPTERPTIEMRGPDHRGDKARLCAIVAGLGLAQWINVGDELRGADRWEFYRQADAVVHPARWESYGQSIVEAMVLGAPVLVSKAAQISSIFEHGREIYLFEPDVDGMARGLRAAGRADLMRTIAENGRIACLERLSWKKATDRYVQHFTRSSE</sequence>
<dbReference type="PANTHER" id="PTHR12526:SF510">
    <property type="entry name" value="D-INOSITOL 3-PHOSPHATE GLYCOSYLTRANSFERASE"/>
    <property type="match status" value="1"/>
</dbReference>
<evidence type="ECO:0000259" key="4">
    <source>
        <dbReference type="Pfam" id="PF13579"/>
    </source>
</evidence>
<proteinExistence type="predicted"/>
<dbReference type="InterPro" id="IPR028098">
    <property type="entry name" value="Glyco_trans_4-like_N"/>
</dbReference>
<feature type="domain" description="Glycosyl transferase family 1" evidence="3">
    <location>
        <begin position="238"/>
        <end position="377"/>
    </location>
</feature>
<evidence type="ECO:0000313" key="5">
    <source>
        <dbReference type="EMBL" id="MFD1532017.1"/>
    </source>
</evidence>
<dbReference type="EC" id="2.4.-.-" evidence="5"/>